<dbReference type="EC" id="2.7.7.65" evidence="1"/>
<dbReference type="CDD" id="cd01949">
    <property type="entry name" value="GGDEF"/>
    <property type="match status" value="1"/>
</dbReference>
<feature type="transmembrane region" description="Helical" evidence="3">
    <location>
        <begin position="263"/>
        <end position="281"/>
    </location>
</feature>
<evidence type="ECO:0000256" key="3">
    <source>
        <dbReference type="SAM" id="Phobius"/>
    </source>
</evidence>
<evidence type="ECO:0000313" key="6">
    <source>
        <dbReference type="Proteomes" id="UP001056619"/>
    </source>
</evidence>
<organism evidence="5 6">
    <name type="scientific">Qipengyuania citrea</name>
    <dbReference type="NCBI Taxonomy" id="225971"/>
    <lineage>
        <taxon>Bacteria</taxon>
        <taxon>Pseudomonadati</taxon>
        <taxon>Pseudomonadota</taxon>
        <taxon>Alphaproteobacteria</taxon>
        <taxon>Sphingomonadales</taxon>
        <taxon>Erythrobacteraceae</taxon>
        <taxon>Qipengyuania</taxon>
    </lineage>
</organism>
<dbReference type="SUPFAM" id="SSF55073">
    <property type="entry name" value="Nucleotide cyclase"/>
    <property type="match status" value="1"/>
</dbReference>
<dbReference type="SMART" id="SM00267">
    <property type="entry name" value="GGDEF"/>
    <property type="match status" value="1"/>
</dbReference>
<feature type="transmembrane region" description="Helical" evidence="3">
    <location>
        <begin position="162"/>
        <end position="182"/>
    </location>
</feature>
<sequence length="574" mass="61758">MSLLWFTWRSLLQTVVIICAGLIGPGLFAAPPTDTCFAVSRSVIVPDRSDLQCSGKPRSYSSRVLWLRVPIAPALSQDASLAIQSTRFERLDVYLEYRNGIRKAGSVGRGAYGSNWQVGGQIAFDTDVDNQASAAWLRIEGLQSYDLLELRMVSQPAAQRQFQLTAFTIGAALALLGIAALFNFGLALGLRQSFFLWHGGWAATVMIWGLVWSQIGLTIIPEMAGTTSNRLATILACLAILLASLATAAALRQATPKRARRLLVALGAVVFALGTVSGLPAANIGRFAIVLGIGTLSCVALATACIAKAWKDGHVEGRYLAISWAIPMATLAITQIVDLGGVLWGGGDRIVMLFASALQVICLTGFAAARLGSLRVERDVAIETGLRMVELAERDPMTGLLNRRGFLARCSEDFGGLVKVPFGLLVIDLDRFKLVNDEFGHQTGDEVLIAISRKLQTFEARYACHVGRLGGEEFVVGVSGLADEDLFRLGEEVKSELAQCNFDAIAPALRITTSIGIAQGIADGPFDTLYRQADDALYAAKHAGRNRVIIADISSARHQEITTLRVSGIDRVHM</sequence>
<dbReference type="InterPro" id="IPR011623">
    <property type="entry name" value="7TMR_DISM_rcpt_extracell_dom1"/>
</dbReference>
<evidence type="ECO:0000313" key="5">
    <source>
        <dbReference type="EMBL" id="USA62315.1"/>
    </source>
</evidence>
<protein>
    <recommendedName>
        <fullName evidence="1">diguanylate cyclase</fullName>
        <ecNumber evidence="1">2.7.7.65</ecNumber>
    </recommendedName>
</protein>
<keyword evidence="3" id="KW-0812">Transmembrane</keyword>
<feature type="transmembrane region" description="Helical" evidence="3">
    <location>
        <begin position="350"/>
        <end position="369"/>
    </location>
</feature>
<dbReference type="RefSeq" id="WP_301642715.1">
    <property type="nucleotide sequence ID" value="NZ_CP098494.1"/>
</dbReference>
<dbReference type="EMBL" id="CP098494">
    <property type="protein sequence ID" value="USA62315.1"/>
    <property type="molecule type" value="Genomic_DNA"/>
</dbReference>
<keyword evidence="3" id="KW-0472">Membrane</keyword>
<name>A0ABY4UD83_9SPHN</name>
<reference evidence="5 6" key="1">
    <citation type="submission" date="2022-06" db="EMBL/GenBank/DDBJ databases">
        <authorList>
            <person name="Liu G."/>
        </authorList>
    </citation>
    <scope>NUCLEOTIDE SEQUENCE [LARGE SCALE GENOMIC DNA]</scope>
    <source>
        <strain evidence="5 6">E4</strain>
    </source>
</reference>
<dbReference type="Proteomes" id="UP001056619">
    <property type="component" value="Chromosome"/>
</dbReference>
<feature type="domain" description="GGDEF" evidence="4">
    <location>
        <begin position="420"/>
        <end position="553"/>
    </location>
</feature>
<evidence type="ECO:0000256" key="1">
    <source>
        <dbReference type="ARBA" id="ARBA00012528"/>
    </source>
</evidence>
<proteinExistence type="predicted"/>
<dbReference type="Pfam" id="PF00990">
    <property type="entry name" value="GGDEF"/>
    <property type="match status" value="1"/>
</dbReference>
<dbReference type="Pfam" id="PF07695">
    <property type="entry name" value="7TMR-DISM_7TM"/>
    <property type="match status" value="1"/>
</dbReference>
<dbReference type="PANTHER" id="PTHR45138:SF9">
    <property type="entry name" value="DIGUANYLATE CYCLASE DGCM-RELATED"/>
    <property type="match status" value="1"/>
</dbReference>
<evidence type="ECO:0000259" key="4">
    <source>
        <dbReference type="PROSITE" id="PS50887"/>
    </source>
</evidence>
<evidence type="ECO:0000256" key="2">
    <source>
        <dbReference type="ARBA" id="ARBA00034247"/>
    </source>
</evidence>
<dbReference type="Gene3D" id="3.30.70.270">
    <property type="match status" value="1"/>
</dbReference>
<gene>
    <name evidence="5" type="ORF">NCF85_04870</name>
</gene>
<accession>A0ABY4UD83</accession>
<dbReference type="InterPro" id="IPR000160">
    <property type="entry name" value="GGDEF_dom"/>
</dbReference>
<keyword evidence="3" id="KW-1133">Transmembrane helix</keyword>
<keyword evidence="6" id="KW-1185">Reference proteome</keyword>
<dbReference type="InterPro" id="IPR029787">
    <property type="entry name" value="Nucleotide_cyclase"/>
</dbReference>
<feature type="transmembrane region" description="Helical" evidence="3">
    <location>
        <begin position="231"/>
        <end position="251"/>
    </location>
</feature>
<dbReference type="NCBIfam" id="TIGR00254">
    <property type="entry name" value="GGDEF"/>
    <property type="match status" value="1"/>
</dbReference>
<dbReference type="InterPro" id="IPR050469">
    <property type="entry name" value="Diguanylate_Cyclase"/>
</dbReference>
<dbReference type="PANTHER" id="PTHR45138">
    <property type="entry name" value="REGULATORY COMPONENTS OF SENSORY TRANSDUCTION SYSTEM"/>
    <property type="match status" value="1"/>
</dbReference>
<feature type="transmembrane region" description="Helical" evidence="3">
    <location>
        <begin position="287"/>
        <end position="307"/>
    </location>
</feature>
<comment type="catalytic activity">
    <reaction evidence="2">
        <text>2 GTP = 3',3'-c-di-GMP + 2 diphosphate</text>
        <dbReference type="Rhea" id="RHEA:24898"/>
        <dbReference type="ChEBI" id="CHEBI:33019"/>
        <dbReference type="ChEBI" id="CHEBI:37565"/>
        <dbReference type="ChEBI" id="CHEBI:58805"/>
        <dbReference type="EC" id="2.7.7.65"/>
    </reaction>
</comment>
<dbReference type="PROSITE" id="PS50887">
    <property type="entry name" value="GGDEF"/>
    <property type="match status" value="1"/>
</dbReference>
<feature type="transmembrane region" description="Helical" evidence="3">
    <location>
        <begin position="319"/>
        <end position="344"/>
    </location>
</feature>
<feature type="transmembrane region" description="Helical" evidence="3">
    <location>
        <begin position="194"/>
        <end position="211"/>
    </location>
</feature>
<dbReference type="InterPro" id="IPR043128">
    <property type="entry name" value="Rev_trsase/Diguanyl_cyclase"/>
</dbReference>